<evidence type="ECO:0000313" key="2">
    <source>
        <dbReference type="Proteomes" id="UP001234297"/>
    </source>
</evidence>
<reference evidence="1 2" key="1">
    <citation type="journal article" date="2022" name="Hortic Res">
        <title>A haplotype resolved chromosomal level avocado genome allows analysis of novel avocado genes.</title>
        <authorList>
            <person name="Nath O."/>
            <person name="Fletcher S.J."/>
            <person name="Hayward A."/>
            <person name="Shaw L.M."/>
            <person name="Masouleh A.K."/>
            <person name="Furtado A."/>
            <person name="Henry R.J."/>
            <person name="Mitter N."/>
        </authorList>
    </citation>
    <scope>NUCLEOTIDE SEQUENCE [LARGE SCALE GENOMIC DNA]</scope>
    <source>
        <strain evidence="2">cv. Hass</strain>
    </source>
</reference>
<name>A0ACC2KE54_PERAE</name>
<accession>A0ACC2KE54</accession>
<gene>
    <name evidence="1" type="ORF">MRB53_015384</name>
</gene>
<keyword evidence="2" id="KW-1185">Reference proteome</keyword>
<evidence type="ECO:0000313" key="1">
    <source>
        <dbReference type="EMBL" id="KAJ8619198.1"/>
    </source>
</evidence>
<protein>
    <submittedName>
        <fullName evidence="1">Uncharacterized protein</fullName>
    </submittedName>
</protein>
<dbReference type="Proteomes" id="UP001234297">
    <property type="component" value="Chromosome 4"/>
</dbReference>
<organism evidence="1 2">
    <name type="scientific">Persea americana</name>
    <name type="common">Avocado</name>
    <dbReference type="NCBI Taxonomy" id="3435"/>
    <lineage>
        <taxon>Eukaryota</taxon>
        <taxon>Viridiplantae</taxon>
        <taxon>Streptophyta</taxon>
        <taxon>Embryophyta</taxon>
        <taxon>Tracheophyta</taxon>
        <taxon>Spermatophyta</taxon>
        <taxon>Magnoliopsida</taxon>
        <taxon>Magnoliidae</taxon>
        <taxon>Laurales</taxon>
        <taxon>Lauraceae</taxon>
        <taxon>Persea</taxon>
    </lineage>
</organism>
<dbReference type="EMBL" id="CM056812">
    <property type="protein sequence ID" value="KAJ8619198.1"/>
    <property type="molecule type" value="Genomic_DNA"/>
</dbReference>
<sequence>MQFSFEQKMKLEKEDNGFEMLLGEIPNATSLPQHYYQQQDNHGHGYSPGKAIFGMFEDDPSCHRHVSLWSEGSTSSSLSQDGPSHLRGCFPVYKTHYPNGFRFSMDPEMPDSPVRNKIDGSLINAFGLYEKFGGISIRDEEEDAVKLSRQLPLEQSGNPYGFWFDEHHSVGSNYVNAVMKSPFEDCRNGFSNGYGECRNGFSNGYGGFQDSGLPSSAILDEEKRLLMLALQKYHTGNLSVPCVSSHRLNAPSLHRANPIDFRNVQWKQAMEHLSDEALYNLQLHPEASLGSNCNYGGIQVPNTANVMNRASITDACFCSQRNGSNSNGDYKPLYSSLMFNGSARATPNGRAPQSPPSTCHAPSVEAFSCEDSLIIQGKGLNFVRNDGYNRLREHRRSSYNAPGRGNSSKKDLELAEYGHGPRINYPSLVPSKYNSLQEVKGCIYSLAKDQQGCRFLQQKFDEGTPKDVQMIFCGIIGHMVELMMNSFGNYLIQKLLDVCTEEQRMQVLLVATAEPGQLVKISLNTHGTRVVQKLIETLKTREQIYLAVSALEPGFLHLSQDLNGNHVVLSCLRSLSNEDNKFIFNSAAKYCEDIATHRYGCCFLQRCIDRSTGEDRENLVAVISSNGLLLAQDAFGNYVIQHILELRIPLAIRRLISQFEGNYVHLSTQKFSSNVVEKCLIVFGEESCSRIIHELLASSRFEQLLQDQFANYVIKSALVVSKGHLHASLVKAIRPFAAILRTSPYCKRIFSHFLRDFVLVLEPVIVVNPVIAVCHFIAGDRKFRPSASTNLKVKQWNNSLAMNLISVFWP</sequence>
<proteinExistence type="predicted"/>
<comment type="caution">
    <text evidence="1">The sequence shown here is derived from an EMBL/GenBank/DDBJ whole genome shotgun (WGS) entry which is preliminary data.</text>
</comment>